<dbReference type="Pfam" id="PF00096">
    <property type="entry name" value="zf-C2H2"/>
    <property type="match status" value="2"/>
</dbReference>
<dbReference type="AlphaFoldDB" id="A0A8H5FJX8"/>
<evidence type="ECO:0000313" key="10">
    <source>
        <dbReference type="EMBL" id="KAF5339357.1"/>
    </source>
</evidence>
<feature type="compositionally biased region" description="Low complexity" evidence="8">
    <location>
        <begin position="318"/>
        <end position="337"/>
    </location>
</feature>
<dbReference type="GO" id="GO:0008270">
    <property type="term" value="F:zinc ion binding"/>
    <property type="evidence" value="ECO:0007669"/>
    <property type="project" value="UniProtKB-KW"/>
</dbReference>
<dbReference type="FunFam" id="3.30.160.60:FF:000100">
    <property type="entry name" value="Zinc finger 45-like"/>
    <property type="match status" value="2"/>
</dbReference>
<gene>
    <name evidence="10" type="ORF">D9611_009786</name>
</gene>
<evidence type="ECO:0000256" key="3">
    <source>
        <dbReference type="ARBA" id="ARBA00022737"/>
    </source>
</evidence>
<comment type="subcellular location">
    <subcellularLocation>
        <location evidence="1">Nucleus</location>
    </subcellularLocation>
</comment>
<dbReference type="PROSITE" id="PS00028">
    <property type="entry name" value="ZINC_FINGER_C2H2_1"/>
    <property type="match status" value="1"/>
</dbReference>
<evidence type="ECO:0000259" key="9">
    <source>
        <dbReference type="PROSITE" id="PS50157"/>
    </source>
</evidence>
<dbReference type="SMART" id="SM00355">
    <property type="entry name" value="ZnF_C2H2"/>
    <property type="match status" value="2"/>
</dbReference>
<evidence type="ECO:0000256" key="2">
    <source>
        <dbReference type="ARBA" id="ARBA00022723"/>
    </source>
</evidence>
<dbReference type="InterPro" id="IPR036236">
    <property type="entry name" value="Znf_C2H2_sf"/>
</dbReference>
<evidence type="ECO:0000256" key="7">
    <source>
        <dbReference type="PROSITE-ProRule" id="PRU00042"/>
    </source>
</evidence>
<feature type="region of interest" description="Disordered" evidence="8">
    <location>
        <begin position="403"/>
        <end position="424"/>
    </location>
</feature>
<evidence type="ECO:0000256" key="6">
    <source>
        <dbReference type="ARBA" id="ARBA00023242"/>
    </source>
</evidence>
<dbReference type="PANTHER" id="PTHR16515">
    <property type="entry name" value="PR DOMAIN ZINC FINGER PROTEIN"/>
    <property type="match status" value="1"/>
</dbReference>
<feature type="domain" description="C2H2-type" evidence="9">
    <location>
        <begin position="218"/>
        <end position="245"/>
    </location>
</feature>
<dbReference type="PANTHER" id="PTHR16515:SF49">
    <property type="entry name" value="GASTRULA ZINC FINGER PROTEIN XLCGF49.1-LIKE-RELATED"/>
    <property type="match status" value="1"/>
</dbReference>
<feature type="compositionally biased region" description="Polar residues" evidence="8">
    <location>
        <begin position="303"/>
        <end position="312"/>
    </location>
</feature>
<keyword evidence="4 7" id="KW-0863">Zinc-finger</keyword>
<organism evidence="10 11">
    <name type="scientific">Ephemerocybe angulata</name>
    <dbReference type="NCBI Taxonomy" id="980116"/>
    <lineage>
        <taxon>Eukaryota</taxon>
        <taxon>Fungi</taxon>
        <taxon>Dikarya</taxon>
        <taxon>Basidiomycota</taxon>
        <taxon>Agaricomycotina</taxon>
        <taxon>Agaricomycetes</taxon>
        <taxon>Agaricomycetidae</taxon>
        <taxon>Agaricales</taxon>
        <taxon>Agaricineae</taxon>
        <taxon>Psathyrellaceae</taxon>
        <taxon>Ephemerocybe</taxon>
    </lineage>
</organism>
<evidence type="ECO:0000256" key="4">
    <source>
        <dbReference type="ARBA" id="ARBA00022771"/>
    </source>
</evidence>
<keyword evidence="2" id="KW-0479">Metal-binding</keyword>
<accession>A0A8H5FJX8</accession>
<dbReference type="Gene3D" id="3.30.160.60">
    <property type="entry name" value="Classic Zinc Finger"/>
    <property type="match status" value="2"/>
</dbReference>
<evidence type="ECO:0000313" key="11">
    <source>
        <dbReference type="Proteomes" id="UP000541558"/>
    </source>
</evidence>
<dbReference type="Proteomes" id="UP000541558">
    <property type="component" value="Unassembled WGS sequence"/>
</dbReference>
<keyword evidence="11" id="KW-1185">Reference proteome</keyword>
<feature type="region of interest" description="Disordered" evidence="8">
    <location>
        <begin position="275"/>
        <end position="366"/>
    </location>
</feature>
<keyword evidence="5" id="KW-0862">Zinc</keyword>
<feature type="domain" description="C2H2-type" evidence="9">
    <location>
        <begin position="246"/>
        <end position="266"/>
    </location>
</feature>
<dbReference type="PROSITE" id="PS50157">
    <property type="entry name" value="ZINC_FINGER_C2H2_2"/>
    <property type="match status" value="2"/>
</dbReference>
<protein>
    <recommendedName>
        <fullName evidence="9">C2H2-type domain-containing protein</fullName>
    </recommendedName>
</protein>
<name>A0A8H5FJX8_9AGAR</name>
<evidence type="ECO:0000256" key="5">
    <source>
        <dbReference type="ARBA" id="ARBA00022833"/>
    </source>
</evidence>
<dbReference type="InterPro" id="IPR050331">
    <property type="entry name" value="Zinc_finger"/>
</dbReference>
<sequence length="461" mass="49308">MSTSMETQYHAPLHDPYYSSPPAYPLHSDQYLATAGDLDYFLGGSSLSYTDYPYVLNRGATSSYRAEASAIATGGLGATGLGFSENSNPPLLTNNLFPTEDLALFTGQPWNWAQAQASTLHGVVAPVPVLPSPQASFLPLKSKQVPSRSSFERSPDPPLPTPAAMAVLLSSGGARSEAPGPGYEPAVGVQAAPVDVSAMTSVATSHGIHETACREKKHACTMCHKRFDRPSTLRKHLLVHTGEKAFVCDICGRRFGVASNLNRHVKRCALKPVNMTVCSPPKSDSPSSDETSPQTSPISQSPEHSFTRSPNVSHKRGSISSVSSSSCSSSRGRSSMSPLQVHHSVPTGAPKAGSTQKRRRRAPSPSRWVPLSLLSFNLSSEDMFRSVSVPLAPVRRNLPKEERDSWDENVAPTPYHPTKGWKGVLAGPGLPSHQGMRGKDIGKMHYGGGSGTFMVSRLLAV</sequence>
<dbReference type="OrthoDB" id="654211at2759"/>
<proteinExistence type="predicted"/>
<dbReference type="GO" id="GO:0010468">
    <property type="term" value="P:regulation of gene expression"/>
    <property type="evidence" value="ECO:0007669"/>
    <property type="project" value="TreeGrafter"/>
</dbReference>
<evidence type="ECO:0000256" key="8">
    <source>
        <dbReference type="SAM" id="MobiDB-lite"/>
    </source>
</evidence>
<dbReference type="SUPFAM" id="SSF57667">
    <property type="entry name" value="beta-beta-alpha zinc fingers"/>
    <property type="match status" value="1"/>
</dbReference>
<comment type="caution">
    <text evidence="10">The sequence shown here is derived from an EMBL/GenBank/DDBJ whole genome shotgun (WGS) entry which is preliminary data.</text>
</comment>
<feature type="region of interest" description="Disordered" evidence="8">
    <location>
        <begin position="141"/>
        <end position="161"/>
    </location>
</feature>
<dbReference type="GO" id="GO:0005634">
    <property type="term" value="C:nucleus"/>
    <property type="evidence" value="ECO:0007669"/>
    <property type="project" value="UniProtKB-SubCell"/>
</dbReference>
<keyword evidence="3" id="KW-0677">Repeat</keyword>
<reference evidence="10 11" key="1">
    <citation type="journal article" date="2020" name="ISME J.">
        <title>Uncovering the hidden diversity of litter-decomposition mechanisms in mushroom-forming fungi.</title>
        <authorList>
            <person name="Floudas D."/>
            <person name="Bentzer J."/>
            <person name="Ahren D."/>
            <person name="Johansson T."/>
            <person name="Persson P."/>
            <person name="Tunlid A."/>
        </authorList>
    </citation>
    <scope>NUCLEOTIDE SEQUENCE [LARGE SCALE GENOMIC DNA]</scope>
    <source>
        <strain evidence="10 11">CBS 175.51</strain>
    </source>
</reference>
<dbReference type="InterPro" id="IPR013087">
    <property type="entry name" value="Znf_C2H2_type"/>
</dbReference>
<feature type="compositionally biased region" description="Low complexity" evidence="8">
    <location>
        <begin position="279"/>
        <end position="302"/>
    </location>
</feature>
<evidence type="ECO:0000256" key="1">
    <source>
        <dbReference type="ARBA" id="ARBA00004123"/>
    </source>
</evidence>
<dbReference type="EMBL" id="JAACJK010000008">
    <property type="protein sequence ID" value="KAF5339357.1"/>
    <property type="molecule type" value="Genomic_DNA"/>
</dbReference>
<keyword evidence="6" id="KW-0539">Nucleus</keyword>